<evidence type="ECO:0000259" key="1">
    <source>
        <dbReference type="Pfam" id="PF01370"/>
    </source>
</evidence>
<dbReference type="PANTHER" id="PTHR43245">
    <property type="entry name" value="BIFUNCTIONAL POLYMYXIN RESISTANCE PROTEIN ARNA"/>
    <property type="match status" value="1"/>
</dbReference>
<gene>
    <name evidence="2" type="ORF">CG716_14780</name>
</gene>
<protein>
    <submittedName>
        <fullName evidence="2">Epimerase</fullName>
    </submittedName>
</protein>
<keyword evidence="3" id="KW-1185">Reference proteome</keyword>
<dbReference type="InterPro" id="IPR001509">
    <property type="entry name" value="Epimerase_deHydtase"/>
</dbReference>
<dbReference type="RefSeq" id="WP_094480819.1">
    <property type="nucleotide sequence ID" value="NZ_JACKSC010000266.1"/>
</dbReference>
<dbReference type="Gene3D" id="3.40.50.720">
    <property type="entry name" value="NAD(P)-binding Rossmann-like Domain"/>
    <property type="match status" value="1"/>
</dbReference>
<dbReference type="PANTHER" id="PTHR43245:SF13">
    <property type="entry name" value="UDP-D-APIOSE_UDP-D-XYLOSE SYNTHASE 2"/>
    <property type="match status" value="1"/>
</dbReference>
<dbReference type="Pfam" id="PF01370">
    <property type="entry name" value="Epimerase"/>
    <property type="match status" value="1"/>
</dbReference>
<evidence type="ECO:0000313" key="2">
    <source>
        <dbReference type="EMBL" id="OYN78667.1"/>
    </source>
</evidence>
<feature type="domain" description="NAD-dependent epimerase/dehydratase" evidence="1">
    <location>
        <begin position="13"/>
        <end position="247"/>
    </location>
</feature>
<dbReference type="Proteomes" id="UP000216063">
    <property type="component" value="Unassembled WGS sequence"/>
</dbReference>
<dbReference type="InterPro" id="IPR050177">
    <property type="entry name" value="Lipid_A_modif_metabolic_enz"/>
</dbReference>
<dbReference type="EMBL" id="NOZR01000011">
    <property type="protein sequence ID" value="OYN78667.1"/>
    <property type="molecule type" value="Genomic_DNA"/>
</dbReference>
<name>A0A255DGU1_9MYCO</name>
<dbReference type="InterPro" id="IPR036291">
    <property type="entry name" value="NAD(P)-bd_dom_sf"/>
</dbReference>
<reference evidence="2 3" key="1">
    <citation type="submission" date="2017-07" db="EMBL/GenBank/DDBJ databases">
        <title>The new phylogeny of genus Mycobacterium.</title>
        <authorList>
            <person name="Tortoli E."/>
            <person name="Trovato A."/>
            <person name="Cirillo D.M."/>
        </authorList>
    </citation>
    <scope>NUCLEOTIDE SEQUENCE [LARGE SCALE GENOMIC DNA]</scope>
    <source>
        <strain evidence="2 3">ATCC 33027</strain>
    </source>
</reference>
<dbReference type="SUPFAM" id="SSF51735">
    <property type="entry name" value="NAD(P)-binding Rossmann-fold domains"/>
    <property type="match status" value="1"/>
</dbReference>
<proteinExistence type="predicted"/>
<comment type="caution">
    <text evidence="2">The sequence shown here is derived from an EMBL/GenBank/DDBJ whole genome shotgun (WGS) entry which is preliminary data.</text>
</comment>
<dbReference type="AlphaFoldDB" id="A0A255DGU1"/>
<organism evidence="2 3">
    <name type="scientific">Mycolicibacterium sphagni</name>
    <dbReference type="NCBI Taxonomy" id="1786"/>
    <lineage>
        <taxon>Bacteria</taxon>
        <taxon>Bacillati</taxon>
        <taxon>Actinomycetota</taxon>
        <taxon>Actinomycetes</taxon>
        <taxon>Mycobacteriales</taxon>
        <taxon>Mycobacteriaceae</taxon>
        <taxon>Mycolicibacterium</taxon>
    </lineage>
</organism>
<evidence type="ECO:0000313" key="3">
    <source>
        <dbReference type="Proteomes" id="UP000216063"/>
    </source>
</evidence>
<sequence length="332" mass="36282">MTTQTSGTARPRVMVTGGAGFVGRELVRTLRPHADVQVADLLRYGTPDWLQGDLDGFTFRRVDIRDVDDVRSAINEFAPDVIVHLAAIHYIPECDADPANAVTTNVTGTVNVLSSCPRGTRFVFASSGAVYKPDEEPHRELTSTVEPVDIYGLTKAHGEAYVHLIAADRDLSCAIVRLFNVIGPGETNPHLLPEVIAQLRKGPETIELGNTWPKRDYIDARDAAGGFAAAALGKNAEGVRVEIVNLGSGKQHSVDEILSTLRSTVGLTFEVRQDPKRVRAVDRPYLGADISRIKETFGWSPAHSLQDTLTRLWESPEFVPGLEDRLITRPGN</sequence>
<dbReference type="Gene3D" id="3.90.25.10">
    <property type="entry name" value="UDP-galactose 4-epimerase, domain 1"/>
    <property type="match status" value="1"/>
</dbReference>
<dbReference type="OrthoDB" id="9801785at2"/>
<accession>A0A255DGU1</accession>